<dbReference type="InterPro" id="IPR018376">
    <property type="entry name" value="Enoyl-CoA_hyd/isom_CS"/>
</dbReference>
<dbReference type="InterPro" id="IPR001753">
    <property type="entry name" value="Enoyl-CoA_hydra/iso"/>
</dbReference>
<dbReference type="Proteomes" id="UP000002429">
    <property type="component" value="Plasmid megaplasmid"/>
</dbReference>
<dbReference type="Gene3D" id="1.10.12.10">
    <property type="entry name" value="Lyase 2-enoyl-coa Hydratase, Chain A, domain 2"/>
    <property type="match status" value="1"/>
</dbReference>
<dbReference type="Gene3D" id="3.90.226.10">
    <property type="entry name" value="2-enoyl-CoA Hydratase, Chain A, domain 1"/>
    <property type="match status" value="1"/>
</dbReference>
<dbReference type="AlphaFoldDB" id="Q1LGQ6"/>
<dbReference type="EC" id="4.2.1.17" evidence="4"/>
<evidence type="ECO:0000313" key="4">
    <source>
        <dbReference type="EMBL" id="ABF10670.1"/>
    </source>
</evidence>
<dbReference type="InterPro" id="IPR014748">
    <property type="entry name" value="Enoyl-CoA_hydra_C"/>
</dbReference>
<dbReference type="PROSITE" id="PS00166">
    <property type="entry name" value="ENOYL_COA_HYDRATASE"/>
    <property type="match status" value="1"/>
</dbReference>
<comment type="similarity">
    <text evidence="1 2">Belongs to the enoyl-CoA hydratase/isomerase family.</text>
</comment>
<accession>Q1LGQ6</accession>
<keyword evidence="4" id="KW-0456">Lyase</keyword>
<dbReference type="KEGG" id="rme:Rmet_3800"/>
<dbReference type="GO" id="GO:0004300">
    <property type="term" value="F:enoyl-CoA hydratase activity"/>
    <property type="evidence" value="ECO:0007669"/>
    <property type="project" value="UniProtKB-EC"/>
</dbReference>
<organism evidence="4 5">
    <name type="scientific">Cupriavidus metallidurans (strain ATCC 43123 / DSM 2839 / NBRC 102507 / CH34)</name>
    <name type="common">Ralstonia metallidurans</name>
    <dbReference type="NCBI Taxonomy" id="266264"/>
    <lineage>
        <taxon>Bacteria</taxon>
        <taxon>Pseudomonadati</taxon>
        <taxon>Pseudomonadota</taxon>
        <taxon>Betaproteobacteria</taxon>
        <taxon>Burkholderiales</taxon>
        <taxon>Burkholderiaceae</taxon>
        <taxon>Cupriavidus</taxon>
    </lineage>
</organism>
<keyword evidence="5" id="KW-1185">Reference proteome</keyword>
<dbReference type="HOGENOM" id="CLU_009834_7_2_4"/>
<dbReference type="PANTHER" id="PTHR43459">
    <property type="entry name" value="ENOYL-COA HYDRATASE"/>
    <property type="match status" value="1"/>
</dbReference>
<dbReference type="CDD" id="cd06558">
    <property type="entry name" value="crotonase-like"/>
    <property type="match status" value="1"/>
</dbReference>
<dbReference type="InterPro" id="IPR029045">
    <property type="entry name" value="ClpP/crotonase-like_dom_sf"/>
</dbReference>
<dbReference type="EMBL" id="CP000353">
    <property type="protein sequence ID" value="ABF10670.1"/>
    <property type="molecule type" value="Genomic_DNA"/>
</dbReference>
<reference evidence="5" key="1">
    <citation type="journal article" date="2010" name="PLoS ONE">
        <title>The complete genome sequence of Cupriavidus metallidurans strain CH34, a master survivalist in harsh and anthropogenic environments.</title>
        <authorList>
            <person name="Janssen P.J."/>
            <person name="Van Houdt R."/>
            <person name="Moors H."/>
            <person name="Monsieurs P."/>
            <person name="Morin N."/>
            <person name="Michaux A."/>
            <person name="Benotmane M.A."/>
            <person name="Leys N."/>
            <person name="Vallaeys T."/>
            <person name="Lapidus A."/>
            <person name="Monchy S."/>
            <person name="Medigue C."/>
            <person name="Taghavi S."/>
            <person name="McCorkle S."/>
            <person name="Dunn J."/>
            <person name="van der Lelie D."/>
            <person name="Mergeay M."/>
        </authorList>
    </citation>
    <scope>NUCLEOTIDE SEQUENCE [LARGE SCALE GENOMIC DNA]</scope>
    <source>
        <strain evidence="5">ATCC 43123 / DSM 2839 / NBRC 102507 / CH34</strain>
    </source>
</reference>
<name>Q1LGQ6_CUPMC</name>
<protein>
    <submittedName>
        <fullName evidence="4">Enoyl-CoA hydratase/isomerase</fullName>
        <ecNumber evidence="4">4.2.1.17</ecNumber>
    </submittedName>
</protein>
<proteinExistence type="inferred from homology"/>
<dbReference type="eggNOG" id="COG1024">
    <property type="taxonomic scope" value="Bacteria"/>
</dbReference>
<sequence length="287" mass="31104">MQMAGWPRIGQADRGRRKKETGMTEEDGLLVAISDGVATLTLNRPKQKNALNGSMRDGLCDAVQRIRADRSVRAVVLRGAGEDFCSGGDIRAMNVTEADAGRARMDDMHGWIAMLLDLDRPVVAAVDGVAYGAGFSIALLADFIVASPRARFCMPFMKVGLVPDCGALYTLPRVVGMAKARELVFSAREIGAEEARQIGAVFEIVPEDKLHARADELARGLAGASPAAFAMAKRALNQSLGSDVRAMLEMESLGQGIAFTTSYHREAVRRFKEKEPPLFRWPAAPRD</sequence>
<geneLocation type="plasmid" evidence="4 5">
    <name>megaplasmid</name>
</geneLocation>
<evidence type="ECO:0000256" key="3">
    <source>
        <dbReference type="SAM" id="MobiDB-lite"/>
    </source>
</evidence>
<dbReference type="SUPFAM" id="SSF52096">
    <property type="entry name" value="ClpP/crotonase"/>
    <property type="match status" value="1"/>
</dbReference>
<feature type="region of interest" description="Disordered" evidence="3">
    <location>
        <begin position="1"/>
        <end position="23"/>
    </location>
</feature>
<dbReference type="Pfam" id="PF00378">
    <property type="entry name" value="ECH_1"/>
    <property type="match status" value="1"/>
</dbReference>
<evidence type="ECO:0000256" key="1">
    <source>
        <dbReference type="ARBA" id="ARBA00005254"/>
    </source>
</evidence>
<keyword evidence="4" id="KW-0614">Plasmid</keyword>
<gene>
    <name evidence="4" type="ordered locus">Rmet_3800</name>
</gene>
<evidence type="ECO:0000256" key="2">
    <source>
        <dbReference type="RuleBase" id="RU003707"/>
    </source>
</evidence>
<evidence type="ECO:0000313" key="5">
    <source>
        <dbReference type="Proteomes" id="UP000002429"/>
    </source>
</evidence>
<dbReference type="PANTHER" id="PTHR43459:SF1">
    <property type="entry name" value="EG:BACN32G11.4 PROTEIN"/>
    <property type="match status" value="1"/>
</dbReference>